<protein>
    <recommendedName>
        <fullName evidence="2 8">Thymidine kinase</fullName>
        <ecNumber evidence="2 8">2.7.1.21</ecNumber>
    </recommendedName>
</protein>
<evidence type="ECO:0000256" key="4">
    <source>
        <dbReference type="ARBA" id="ARBA00022679"/>
    </source>
</evidence>
<evidence type="ECO:0000256" key="2">
    <source>
        <dbReference type="ARBA" id="ARBA00012118"/>
    </source>
</evidence>
<dbReference type="PANTHER" id="PTHR11441:SF0">
    <property type="entry name" value="THYMIDINE KINASE, CYTOSOLIC"/>
    <property type="match status" value="1"/>
</dbReference>
<keyword evidence="5 8" id="KW-0547">Nucleotide-binding</keyword>
<evidence type="ECO:0000256" key="8">
    <source>
        <dbReference type="HAMAP-Rule" id="MF_00124"/>
    </source>
</evidence>
<keyword evidence="8" id="KW-0963">Cytoplasm</keyword>
<gene>
    <name evidence="8" type="primary">tdk</name>
    <name evidence="13" type="ORF">IDH45_21305</name>
</gene>
<evidence type="ECO:0000256" key="3">
    <source>
        <dbReference type="ARBA" id="ARBA00022634"/>
    </source>
</evidence>
<evidence type="ECO:0000256" key="5">
    <source>
        <dbReference type="ARBA" id="ARBA00022741"/>
    </source>
</evidence>
<dbReference type="HAMAP" id="MF_00124">
    <property type="entry name" value="Thymidine_kinase"/>
    <property type="match status" value="1"/>
</dbReference>
<feature type="binding site" evidence="8">
    <location>
        <position position="181"/>
    </location>
    <ligand>
        <name>Zn(2+)</name>
        <dbReference type="ChEBI" id="CHEBI:29105"/>
    </ligand>
</feature>
<dbReference type="Proteomes" id="UP000639396">
    <property type="component" value="Unassembled WGS sequence"/>
</dbReference>
<evidence type="ECO:0000313" key="14">
    <source>
        <dbReference type="Proteomes" id="UP000639396"/>
    </source>
</evidence>
<keyword evidence="3 8" id="KW-0237">DNA synthesis</keyword>
<keyword evidence="8" id="KW-0862">Zinc</keyword>
<dbReference type="Gene3D" id="3.40.50.300">
    <property type="entry name" value="P-loop containing nucleotide triphosphate hydrolases"/>
    <property type="match status" value="1"/>
</dbReference>
<feature type="binding site" evidence="8">
    <location>
        <position position="144"/>
    </location>
    <ligand>
        <name>Zn(2+)</name>
        <dbReference type="ChEBI" id="CHEBI:29105"/>
    </ligand>
</feature>
<dbReference type="EMBL" id="JACXJA010000030">
    <property type="protein sequence ID" value="MBD2864531.1"/>
    <property type="molecule type" value="Genomic_DNA"/>
</dbReference>
<reference evidence="13" key="1">
    <citation type="submission" date="2020-09" db="EMBL/GenBank/DDBJ databases">
        <title>A novel bacterium of genus Paenibacillus, isolated from South China Sea.</title>
        <authorList>
            <person name="Huang H."/>
            <person name="Mo K."/>
            <person name="Hu Y."/>
        </authorList>
    </citation>
    <scope>NUCLEOTIDE SEQUENCE</scope>
    <source>
        <strain evidence="13">IB182363</strain>
    </source>
</reference>
<comment type="catalytic activity">
    <reaction evidence="8 11">
        <text>thymidine + ATP = dTMP + ADP + H(+)</text>
        <dbReference type="Rhea" id="RHEA:19129"/>
        <dbReference type="ChEBI" id="CHEBI:15378"/>
        <dbReference type="ChEBI" id="CHEBI:17748"/>
        <dbReference type="ChEBI" id="CHEBI:30616"/>
        <dbReference type="ChEBI" id="CHEBI:63528"/>
        <dbReference type="ChEBI" id="CHEBI:456216"/>
        <dbReference type="EC" id="2.7.1.21"/>
    </reaction>
</comment>
<dbReference type="InterPro" id="IPR001267">
    <property type="entry name" value="Thymidine_kinase"/>
</dbReference>
<comment type="subunit">
    <text evidence="8">Homotetramer.</text>
</comment>
<keyword evidence="6 8" id="KW-0418">Kinase</keyword>
<feature type="binding site" evidence="10">
    <location>
        <position position="174"/>
    </location>
    <ligand>
        <name>substrate</name>
    </ligand>
</feature>
<comment type="subcellular location">
    <subcellularLocation>
        <location evidence="8">Cytoplasm</location>
    </subcellularLocation>
</comment>
<dbReference type="PROSITE" id="PS00603">
    <property type="entry name" value="TK_CELLULAR_TYPE"/>
    <property type="match status" value="1"/>
</dbReference>
<evidence type="ECO:0000256" key="12">
    <source>
        <dbReference type="RuleBase" id="RU004165"/>
    </source>
</evidence>
<sequence length="210" mass="23884">MAKLYFRYGAMNSGKSIEVLRTAHNYEEQGKQALLFTPAIDDRYGTGIITSRIGIRKEAVVITSKLDMYKLAEREKPDCILVDEAQFLNESQVKALCDIVDELNIPVIAYGLRADFQGKLFEGSYHLMALADKIEEVKTVCWHCQRKATMNMRCKDGVPVFEGEQIMIGGNESYVPVCRKCYSEGRKQAAKQRSAQRRCKVNQINDELEK</sequence>
<evidence type="ECO:0000256" key="6">
    <source>
        <dbReference type="ARBA" id="ARBA00022777"/>
    </source>
</evidence>
<dbReference type="GO" id="GO:0004797">
    <property type="term" value="F:thymidine kinase activity"/>
    <property type="evidence" value="ECO:0007669"/>
    <property type="project" value="UniProtKB-UniRule"/>
</dbReference>
<feature type="binding site" evidence="10">
    <location>
        <begin position="166"/>
        <end position="169"/>
    </location>
    <ligand>
        <name>substrate</name>
    </ligand>
</feature>
<keyword evidence="4 8" id="KW-0808">Transferase</keyword>
<dbReference type="Gene3D" id="3.30.60.20">
    <property type="match status" value="1"/>
</dbReference>
<name>A0A927CE33_9BACL</name>
<keyword evidence="7 8" id="KW-0067">ATP-binding</keyword>
<dbReference type="GO" id="GO:0046104">
    <property type="term" value="P:thymidine metabolic process"/>
    <property type="evidence" value="ECO:0007669"/>
    <property type="project" value="TreeGrafter"/>
</dbReference>
<organism evidence="13 14">
    <name type="scientific">Paenibacillus oceani</name>
    <dbReference type="NCBI Taxonomy" id="2772510"/>
    <lineage>
        <taxon>Bacteria</taxon>
        <taxon>Bacillati</taxon>
        <taxon>Bacillota</taxon>
        <taxon>Bacilli</taxon>
        <taxon>Bacillales</taxon>
        <taxon>Paenibacillaceae</taxon>
        <taxon>Paenibacillus</taxon>
    </lineage>
</organism>
<dbReference type="PANTHER" id="PTHR11441">
    <property type="entry name" value="THYMIDINE KINASE"/>
    <property type="match status" value="1"/>
</dbReference>
<dbReference type="PIRSF" id="PIRSF035805">
    <property type="entry name" value="TK_cell"/>
    <property type="match status" value="1"/>
</dbReference>
<keyword evidence="8" id="KW-0479">Metal-binding</keyword>
<feature type="binding site" evidence="8">
    <location>
        <position position="141"/>
    </location>
    <ligand>
        <name>Zn(2+)</name>
        <dbReference type="ChEBI" id="CHEBI:29105"/>
    </ligand>
</feature>
<dbReference type="Pfam" id="PF00265">
    <property type="entry name" value="TK"/>
    <property type="match status" value="1"/>
</dbReference>
<dbReference type="NCBIfam" id="NF003300">
    <property type="entry name" value="PRK04296.1-5"/>
    <property type="match status" value="1"/>
</dbReference>
<dbReference type="AlphaFoldDB" id="A0A927CE33"/>
<dbReference type="InterPro" id="IPR027417">
    <property type="entry name" value="P-loop_NTPase"/>
</dbReference>
<feature type="binding site" evidence="8">
    <location>
        <begin position="83"/>
        <end position="86"/>
    </location>
    <ligand>
        <name>ATP</name>
        <dbReference type="ChEBI" id="CHEBI:30616"/>
    </ligand>
</feature>
<dbReference type="GO" id="GO:0071897">
    <property type="term" value="P:DNA biosynthetic process"/>
    <property type="evidence" value="ECO:0007669"/>
    <property type="project" value="UniProtKB-KW"/>
</dbReference>
<dbReference type="RefSeq" id="WP_190930153.1">
    <property type="nucleotide sequence ID" value="NZ_JACXJA010000030.1"/>
</dbReference>
<comment type="similarity">
    <text evidence="1 8 12">Belongs to the thymidine kinase family.</text>
</comment>
<feature type="active site" description="Proton acceptor" evidence="8 9">
    <location>
        <position position="84"/>
    </location>
</feature>
<comment type="caution">
    <text evidence="13">The sequence shown here is derived from an EMBL/GenBank/DDBJ whole genome shotgun (WGS) entry which is preliminary data.</text>
</comment>
<feature type="binding site" evidence="8">
    <location>
        <begin position="9"/>
        <end position="16"/>
    </location>
    <ligand>
        <name>ATP</name>
        <dbReference type="ChEBI" id="CHEBI:30616"/>
    </ligand>
</feature>
<dbReference type="GO" id="GO:0005524">
    <property type="term" value="F:ATP binding"/>
    <property type="evidence" value="ECO:0007669"/>
    <property type="project" value="UniProtKB-UniRule"/>
</dbReference>
<dbReference type="InterPro" id="IPR020633">
    <property type="entry name" value="Thymidine_kinase_CS"/>
</dbReference>
<evidence type="ECO:0000256" key="7">
    <source>
        <dbReference type="ARBA" id="ARBA00022840"/>
    </source>
</evidence>
<accession>A0A927CE33</accession>
<dbReference type="SUPFAM" id="SSF57716">
    <property type="entry name" value="Glucocorticoid receptor-like (DNA-binding domain)"/>
    <property type="match status" value="1"/>
</dbReference>
<evidence type="ECO:0000256" key="10">
    <source>
        <dbReference type="PIRSR" id="PIRSR035805-2"/>
    </source>
</evidence>
<evidence type="ECO:0000313" key="13">
    <source>
        <dbReference type="EMBL" id="MBD2864531.1"/>
    </source>
</evidence>
<evidence type="ECO:0000256" key="9">
    <source>
        <dbReference type="PIRSR" id="PIRSR035805-1"/>
    </source>
</evidence>
<evidence type="ECO:0000256" key="11">
    <source>
        <dbReference type="RuleBase" id="RU000544"/>
    </source>
</evidence>
<dbReference type="GO" id="GO:0005829">
    <property type="term" value="C:cytosol"/>
    <property type="evidence" value="ECO:0007669"/>
    <property type="project" value="TreeGrafter"/>
</dbReference>
<dbReference type="EC" id="2.7.1.21" evidence="2 8"/>
<proteinExistence type="inferred from homology"/>
<feature type="binding site" evidence="8">
    <location>
        <position position="178"/>
    </location>
    <ligand>
        <name>Zn(2+)</name>
        <dbReference type="ChEBI" id="CHEBI:29105"/>
    </ligand>
</feature>
<dbReference type="GO" id="GO:0008270">
    <property type="term" value="F:zinc ion binding"/>
    <property type="evidence" value="ECO:0007669"/>
    <property type="project" value="UniProtKB-UniRule"/>
</dbReference>
<dbReference type="SUPFAM" id="SSF52540">
    <property type="entry name" value="P-loop containing nucleoside triphosphate hydrolases"/>
    <property type="match status" value="1"/>
</dbReference>
<keyword evidence="14" id="KW-1185">Reference proteome</keyword>
<evidence type="ECO:0000256" key="1">
    <source>
        <dbReference type="ARBA" id="ARBA00007587"/>
    </source>
</evidence>